<keyword evidence="2" id="KW-0479">Metal-binding</keyword>
<dbReference type="GeneID" id="92092577"/>
<dbReference type="SUPFAM" id="SSF48264">
    <property type="entry name" value="Cytochrome P450"/>
    <property type="match status" value="1"/>
</dbReference>
<evidence type="ECO:0000256" key="1">
    <source>
        <dbReference type="ARBA" id="ARBA00022617"/>
    </source>
</evidence>
<dbReference type="Proteomes" id="UP001480595">
    <property type="component" value="Unassembled WGS sequence"/>
</dbReference>
<accession>A0ABR1US34</accession>
<gene>
    <name evidence="5" type="ORF">PG994_008105</name>
</gene>
<dbReference type="RefSeq" id="XP_066715001.1">
    <property type="nucleotide sequence ID" value="XM_066859514.1"/>
</dbReference>
<dbReference type="Pfam" id="PF00067">
    <property type="entry name" value="p450"/>
    <property type="match status" value="1"/>
</dbReference>
<keyword evidence="3" id="KW-0408">Iron</keyword>
<dbReference type="InterPro" id="IPR001128">
    <property type="entry name" value="Cyt_P450"/>
</dbReference>
<evidence type="ECO:0008006" key="7">
    <source>
        <dbReference type="Google" id="ProtNLM"/>
    </source>
</evidence>
<keyword evidence="6" id="KW-1185">Reference proteome</keyword>
<proteinExistence type="predicted"/>
<keyword evidence="1" id="KW-0349">Heme</keyword>
<dbReference type="InterPro" id="IPR036396">
    <property type="entry name" value="Cyt_P450_sf"/>
</dbReference>
<evidence type="ECO:0000313" key="5">
    <source>
        <dbReference type="EMBL" id="KAK8061739.1"/>
    </source>
</evidence>
<evidence type="ECO:0000256" key="2">
    <source>
        <dbReference type="ARBA" id="ARBA00022723"/>
    </source>
</evidence>
<feature type="compositionally biased region" description="Basic and acidic residues" evidence="4">
    <location>
        <begin position="141"/>
        <end position="151"/>
    </location>
</feature>
<sequence>MSSLLSYEPYVDGCIELFLARMAGFVRADEAVDMVHWFQCFVFDVLADMTYSQRFGFLDQGEDVAGTMRALGDSISYSTLVGIYPRLHPYLYPLLEMFPGNGAAGRTYLMGFVGQRIADRNEERANLTKMATKKPTSADRGAPRDIPDKLMDTHDENPEKVTPHHIFMMGTSNIVADSDTTAISLSSILWHLITTPETMAKLRKEVYSQLRLQDRITFKTETNHVAVSKLNFLYYQNRYRIRC</sequence>
<comment type="caution">
    <text evidence="5">The sequence shown here is derived from an EMBL/GenBank/DDBJ whole genome shotgun (WGS) entry which is preliminary data.</text>
</comment>
<dbReference type="InterPro" id="IPR050121">
    <property type="entry name" value="Cytochrome_P450_monoxygenase"/>
</dbReference>
<dbReference type="PANTHER" id="PTHR24305:SF190">
    <property type="entry name" value="P450, PUTATIVE (EUROFUNG)-RELATED"/>
    <property type="match status" value="1"/>
</dbReference>
<evidence type="ECO:0000313" key="6">
    <source>
        <dbReference type="Proteomes" id="UP001480595"/>
    </source>
</evidence>
<dbReference type="EMBL" id="JAQQWL010000008">
    <property type="protein sequence ID" value="KAK8061739.1"/>
    <property type="molecule type" value="Genomic_DNA"/>
</dbReference>
<evidence type="ECO:0000256" key="3">
    <source>
        <dbReference type="ARBA" id="ARBA00023004"/>
    </source>
</evidence>
<name>A0ABR1US34_9PEZI</name>
<feature type="region of interest" description="Disordered" evidence="4">
    <location>
        <begin position="130"/>
        <end position="151"/>
    </location>
</feature>
<evidence type="ECO:0000256" key="4">
    <source>
        <dbReference type="SAM" id="MobiDB-lite"/>
    </source>
</evidence>
<organism evidence="5 6">
    <name type="scientific">Apiospora phragmitis</name>
    <dbReference type="NCBI Taxonomy" id="2905665"/>
    <lineage>
        <taxon>Eukaryota</taxon>
        <taxon>Fungi</taxon>
        <taxon>Dikarya</taxon>
        <taxon>Ascomycota</taxon>
        <taxon>Pezizomycotina</taxon>
        <taxon>Sordariomycetes</taxon>
        <taxon>Xylariomycetidae</taxon>
        <taxon>Amphisphaeriales</taxon>
        <taxon>Apiosporaceae</taxon>
        <taxon>Apiospora</taxon>
    </lineage>
</organism>
<protein>
    <recommendedName>
        <fullName evidence="7">Cytochrome P450</fullName>
    </recommendedName>
</protein>
<dbReference type="Gene3D" id="1.10.630.10">
    <property type="entry name" value="Cytochrome P450"/>
    <property type="match status" value="1"/>
</dbReference>
<reference evidence="5 6" key="1">
    <citation type="submission" date="2023-01" db="EMBL/GenBank/DDBJ databases">
        <title>Analysis of 21 Apiospora genomes using comparative genomics revels a genus with tremendous synthesis potential of carbohydrate active enzymes and secondary metabolites.</title>
        <authorList>
            <person name="Sorensen T."/>
        </authorList>
    </citation>
    <scope>NUCLEOTIDE SEQUENCE [LARGE SCALE GENOMIC DNA]</scope>
    <source>
        <strain evidence="5 6">CBS 135458</strain>
    </source>
</reference>
<dbReference type="PANTHER" id="PTHR24305">
    <property type="entry name" value="CYTOCHROME P450"/>
    <property type="match status" value="1"/>
</dbReference>